<feature type="region of interest" description="Disordered" evidence="1">
    <location>
        <begin position="240"/>
        <end position="265"/>
    </location>
</feature>
<keyword evidence="4" id="KW-1185">Reference proteome</keyword>
<feature type="region of interest" description="Disordered" evidence="1">
    <location>
        <begin position="1"/>
        <end position="61"/>
    </location>
</feature>
<comment type="caution">
    <text evidence="3">The sequence shown here is derived from an EMBL/GenBank/DDBJ whole genome shotgun (WGS) entry which is preliminary data.</text>
</comment>
<evidence type="ECO:0000256" key="1">
    <source>
        <dbReference type="SAM" id="MobiDB-lite"/>
    </source>
</evidence>
<keyword evidence="2" id="KW-0472">Membrane</keyword>
<evidence type="ECO:0000313" key="4">
    <source>
        <dbReference type="Proteomes" id="UP001589862"/>
    </source>
</evidence>
<evidence type="ECO:0000256" key="2">
    <source>
        <dbReference type="SAM" id="Phobius"/>
    </source>
</evidence>
<keyword evidence="2" id="KW-1133">Transmembrane helix</keyword>
<dbReference type="RefSeq" id="WP_377458634.1">
    <property type="nucleotide sequence ID" value="NZ_JBHLUB010000026.1"/>
</dbReference>
<gene>
    <name evidence="3" type="ORF">ACFFFR_05795</name>
</gene>
<name>A0ABV6P9U3_9MICC</name>
<sequence length="265" mass="29527">MLDHSPTPYDTPFRSRTGTDLNAADADSAPDPVQDSDEDRVVGPQFRGISGPTTPTVASTASTHPAYASVSGYYDPRNPRDPRQPLKRVIPLKTRFLLALGFGVLTEVFYQLYHAIAFMLHYSFKLGVDFFLWYWAELFHDGEQLQALLIRLLLCITVYWLLVFFWPRLDTFVRQLIAGTLTAGTVHAGVAANTLLHHRPDLEFLEALQTEPVLGELLPGLVIGLVAAFIVWKLIKPDQSPEEALPPSQTGPSWRTHPGPGDNRP</sequence>
<feature type="compositionally biased region" description="Low complexity" evidence="1">
    <location>
        <begin position="50"/>
        <end position="61"/>
    </location>
</feature>
<feature type="transmembrane region" description="Helical" evidence="2">
    <location>
        <begin position="148"/>
        <end position="166"/>
    </location>
</feature>
<proteinExistence type="predicted"/>
<evidence type="ECO:0000313" key="3">
    <source>
        <dbReference type="EMBL" id="MFC0581894.1"/>
    </source>
</evidence>
<protein>
    <submittedName>
        <fullName evidence="3">Uncharacterized protein</fullName>
    </submittedName>
</protein>
<dbReference type="EMBL" id="JBHLUB010000026">
    <property type="protein sequence ID" value="MFC0581894.1"/>
    <property type="molecule type" value="Genomic_DNA"/>
</dbReference>
<accession>A0ABV6P9U3</accession>
<keyword evidence="2" id="KW-0812">Transmembrane</keyword>
<feature type="transmembrane region" description="Helical" evidence="2">
    <location>
        <begin position="172"/>
        <end position="196"/>
    </location>
</feature>
<feature type="transmembrane region" description="Helical" evidence="2">
    <location>
        <begin position="96"/>
        <end position="113"/>
    </location>
</feature>
<organism evidence="3 4">
    <name type="scientific">Micrococcoides hystricis</name>
    <dbReference type="NCBI Taxonomy" id="1572761"/>
    <lineage>
        <taxon>Bacteria</taxon>
        <taxon>Bacillati</taxon>
        <taxon>Actinomycetota</taxon>
        <taxon>Actinomycetes</taxon>
        <taxon>Micrococcales</taxon>
        <taxon>Micrococcaceae</taxon>
        <taxon>Micrococcoides</taxon>
    </lineage>
</organism>
<dbReference type="Proteomes" id="UP001589862">
    <property type="component" value="Unassembled WGS sequence"/>
</dbReference>
<feature type="transmembrane region" description="Helical" evidence="2">
    <location>
        <begin position="217"/>
        <end position="235"/>
    </location>
</feature>
<reference evidence="3 4" key="1">
    <citation type="submission" date="2024-09" db="EMBL/GenBank/DDBJ databases">
        <authorList>
            <person name="Sun Q."/>
            <person name="Mori K."/>
        </authorList>
    </citation>
    <scope>NUCLEOTIDE SEQUENCE [LARGE SCALE GENOMIC DNA]</scope>
    <source>
        <strain evidence="3 4">NCAIM B.02604</strain>
    </source>
</reference>